<evidence type="ECO:0000313" key="1">
    <source>
        <dbReference type="EMBL" id="EAR89003.1"/>
    </source>
</evidence>
<organism evidence="1 2">
    <name type="scientific">Tetrahymena thermophila (strain SB210)</name>
    <dbReference type="NCBI Taxonomy" id="312017"/>
    <lineage>
        <taxon>Eukaryota</taxon>
        <taxon>Sar</taxon>
        <taxon>Alveolata</taxon>
        <taxon>Ciliophora</taxon>
        <taxon>Intramacronucleata</taxon>
        <taxon>Oligohymenophorea</taxon>
        <taxon>Hymenostomatida</taxon>
        <taxon>Tetrahymenina</taxon>
        <taxon>Tetrahymenidae</taxon>
        <taxon>Tetrahymena</taxon>
    </lineage>
</organism>
<dbReference type="InParanoid" id="Q22UG7"/>
<sequence length="145" mass="17273">MQLLSYRKNLLQIAIKKEIGEIHEESNNVKLITIPSFMVKQKQISSNNHSQNLQNLKNYMRREYRQDRVNEFNEPAVRFNTNQTDREYFTAVSRHHIPEKGGYDLDQQKLVSLYLPCRLITYFLCKEICYKIFNASTLINLEKVK</sequence>
<reference evidence="2" key="1">
    <citation type="journal article" date="2006" name="PLoS Biol.">
        <title>Macronuclear genome sequence of the ciliate Tetrahymena thermophila, a model eukaryote.</title>
        <authorList>
            <person name="Eisen J.A."/>
            <person name="Coyne R.S."/>
            <person name="Wu M."/>
            <person name="Wu D."/>
            <person name="Thiagarajan M."/>
            <person name="Wortman J.R."/>
            <person name="Badger J.H."/>
            <person name="Ren Q."/>
            <person name="Amedeo P."/>
            <person name="Jones K.M."/>
            <person name="Tallon L.J."/>
            <person name="Delcher A.L."/>
            <person name="Salzberg S.L."/>
            <person name="Silva J.C."/>
            <person name="Haas B.J."/>
            <person name="Majoros W.H."/>
            <person name="Farzad M."/>
            <person name="Carlton J.M."/>
            <person name="Smith R.K. Jr."/>
            <person name="Garg J."/>
            <person name="Pearlman R.E."/>
            <person name="Karrer K.M."/>
            <person name="Sun L."/>
            <person name="Manning G."/>
            <person name="Elde N.C."/>
            <person name="Turkewitz A.P."/>
            <person name="Asai D.J."/>
            <person name="Wilkes D.E."/>
            <person name="Wang Y."/>
            <person name="Cai H."/>
            <person name="Collins K."/>
            <person name="Stewart B.A."/>
            <person name="Lee S.R."/>
            <person name="Wilamowska K."/>
            <person name="Weinberg Z."/>
            <person name="Ruzzo W.L."/>
            <person name="Wloga D."/>
            <person name="Gaertig J."/>
            <person name="Frankel J."/>
            <person name="Tsao C.-C."/>
            <person name="Gorovsky M.A."/>
            <person name="Keeling P.J."/>
            <person name="Waller R.F."/>
            <person name="Patron N.J."/>
            <person name="Cherry J.M."/>
            <person name="Stover N.A."/>
            <person name="Krieger C.J."/>
            <person name="del Toro C."/>
            <person name="Ryder H.F."/>
            <person name="Williamson S.C."/>
            <person name="Barbeau R.A."/>
            <person name="Hamilton E.P."/>
            <person name="Orias E."/>
        </authorList>
    </citation>
    <scope>NUCLEOTIDE SEQUENCE [LARGE SCALE GENOMIC DNA]</scope>
    <source>
        <strain evidence="2">SB210</strain>
    </source>
</reference>
<dbReference type="KEGG" id="tet:TTHERM_00554580"/>
<dbReference type="HOGENOM" id="CLU_1790818_0_0_1"/>
<dbReference type="Proteomes" id="UP000009168">
    <property type="component" value="Unassembled WGS sequence"/>
</dbReference>
<evidence type="ECO:0000313" key="2">
    <source>
        <dbReference type="Proteomes" id="UP000009168"/>
    </source>
</evidence>
<keyword evidence="2" id="KW-1185">Reference proteome</keyword>
<dbReference type="EMBL" id="GG662828">
    <property type="protein sequence ID" value="EAR89003.1"/>
    <property type="molecule type" value="Genomic_DNA"/>
</dbReference>
<gene>
    <name evidence="1" type="ORF">TTHERM_00554580</name>
</gene>
<dbReference type="RefSeq" id="XP_001009248.1">
    <property type="nucleotide sequence ID" value="XM_001009248.1"/>
</dbReference>
<protein>
    <submittedName>
        <fullName evidence="1">Uncharacterized protein</fullName>
    </submittedName>
</protein>
<dbReference type="GeneID" id="7840694"/>
<proteinExistence type="predicted"/>
<dbReference type="AlphaFoldDB" id="Q22UG7"/>
<name>Q22UG7_TETTS</name>
<accession>Q22UG7</accession>